<comment type="caution">
    <text evidence="1">The sequence shown here is derived from an EMBL/GenBank/DDBJ whole genome shotgun (WGS) entry which is preliminary data.</text>
</comment>
<dbReference type="InParanoid" id="D6TWC6"/>
<protein>
    <submittedName>
        <fullName evidence="1">Uncharacterized protein</fullName>
    </submittedName>
</protein>
<evidence type="ECO:0000313" key="1">
    <source>
        <dbReference type="EMBL" id="EFH84509.1"/>
    </source>
</evidence>
<dbReference type="AlphaFoldDB" id="D6TWC6"/>
<organism evidence="1 2">
    <name type="scientific">Ktedonobacter racemifer DSM 44963</name>
    <dbReference type="NCBI Taxonomy" id="485913"/>
    <lineage>
        <taxon>Bacteria</taxon>
        <taxon>Bacillati</taxon>
        <taxon>Chloroflexota</taxon>
        <taxon>Ktedonobacteria</taxon>
        <taxon>Ktedonobacterales</taxon>
        <taxon>Ktedonobacteraceae</taxon>
        <taxon>Ktedonobacter</taxon>
    </lineage>
</organism>
<dbReference type="Proteomes" id="UP000004508">
    <property type="component" value="Unassembled WGS sequence"/>
</dbReference>
<keyword evidence="2" id="KW-1185">Reference proteome</keyword>
<gene>
    <name evidence="1" type="ORF">Krac_5573</name>
</gene>
<name>D6TWC6_KTERA</name>
<reference evidence="1 2" key="1">
    <citation type="journal article" date="2011" name="Stand. Genomic Sci.">
        <title>Non-contiguous finished genome sequence and contextual data of the filamentous soil bacterium Ktedonobacter racemifer type strain (SOSP1-21).</title>
        <authorList>
            <person name="Chang Y.J."/>
            <person name="Land M."/>
            <person name="Hauser L."/>
            <person name="Chertkov O."/>
            <person name="Del Rio T.G."/>
            <person name="Nolan M."/>
            <person name="Copeland A."/>
            <person name="Tice H."/>
            <person name="Cheng J.F."/>
            <person name="Lucas S."/>
            <person name="Han C."/>
            <person name="Goodwin L."/>
            <person name="Pitluck S."/>
            <person name="Ivanova N."/>
            <person name="Ovchinikova G."/>
            <person name="Pati A."/>
            <person name="Chen A."/>
            <person name="Palaniappan K."/>
            <person name="Mavromatis K."/>
            <person name="Liolios K."/>
            <person name="Brettin T."/>
            <person name="Fiebig A."/>
            <person name="Rohde M."/>
            <person name="Abt B."/>
            <person name="Goker M."/>
            <person name="Detter J.C."/>
            <person name="Woyke T."/>
            <person name="Bristow J."/>
            <person name="Eisen J.A."/>
            <person name="Markowitz V."/>
            <person name="Hugenholtz P."/>
            <person name="Kyrpides N.C."/>
            <person name="Klenk H.P."/>
            <person name="Lapidus A."/>
        </authorList>
    </citation>
    <scope>NUCLEOTIDE SEQUENCE [LARGE SCALE GENOMIC DNA]</scope>
    <source>
        <strain evidence="2">DSM 44963</strain>
    </source>
</reference>
<proteinExistence type="predicted"/>
<sequence length="51" mass="5938">MMGFKPGETRSFFRESEPPLVWEKRSMCRASLPRFPLDLIVVCKCKPFMTG</sequence>
<accession>D6TWC6</accession>
<dbReference type="EMBL" id="ADVG01000003">
    <property type="protein sequence ID" value="EFH84509.1"/>
    <property type="molecule type" value="Genomic_DNA"/>
</dbReference>
<evidence type="ECO:0000313" key="2">
    <source>
        <dbReference type="Proteomes" id="UP000004508"/>
    </source>
</evidence>
<dbReference type="STRING" id="485913.Krac_5573"/>